<feature type="transmembrane region" description="Helical" evidence="7">
    <location>
        <begin position="341"/>
        <end position="362"/>
    </location>
</feature>
<accession>A0A563VRK8</accession>
<dbReference type="PANTHER" id="PTHR43141">
    <property type="entry name" value="CYTOCHROME BD2 SUBUNIT II"/>
    <property type="match status" value="1"/>
</dbReference>
<dbReference type="PANTHER" id="PTHR43141:SF4">
    <property type="entry name" value="CYTOCHROME BD2 SUBUNIT II"/>
    <property type="match status" value="1"/>
</dbReference>
<evidence type="ECO:0000256" key="2">
    <source>
        <dbReference type="ARBA" id="ARBA00007543"/>
    </source>
</evidence>
<evidence type="ECO:0000256" key="6">
    <source>
        <dbReference type="ARBA" id="ARBA00023136"/>
    </source>
</evidence>
<keyword evidence="9" id="KW-1185">Reference proteome</keyword>
<evidence type="ECO:0000256" key="3">
    <source>
        <dbReference type="ARBA" id="ARBA00022475"/>
    </source>
</evidence>
<feature type="transmembrane region" description="Helical" evidence="7">
    <location>
        <begin position="204"/>
        <end position="224"/>
    </location>
</feature>
<dbReference type="NCBIfam" id="TIGR00203">
    <property type="entry name" value="cydB"/>
    <property type="match status" value="1"/>
</dbReference>
<keyword evidence="6 7" id="KW-0472">Membrane</keyword>
<dbReference type="GO" id="GO:0005886">
    <property type="term" value="C:plasma membrane"/>
    <property type="evidence" value="ECO:0007669"/>
    <property type="project" value="UniProtKB-SubCell"/>
</dbReference>
<keyword evidence="3" id="KW-1003">Cell membrane</keyword>
<feature type="transmembrane region" description="Helical" evidence="7">
    <location>
        <begin position="156"/>
        <end position="184"/>
    </location>
</feature>
<organism evidence="8 9">
    <name type="scientific">Hyella patelloides LEGE 07179</name>
    <dbReference type="NCBI Taxonomy" id="945734"/>
    <lineage>
        <taxon>Bacteria</taxon>
        <taxon>Bacillati</taxon>
        <taxon>Cyanobacteriota</taxon>
        <taxon>Cyanophyceae</taxon>
        <taxon>Pleurocapsales</taxon>
        <taxon>Hyellaceae</taxon>
        <taxon>Hyella</taxon>
    </lineage>
</organism>
<feature type="transmembrane region" description="Helical" evidence="7">
    <location>
        <begin position="303"/>
        <end position="326"/>
    </location>
</feature>
<evidence type="ECO:0000256" key="7">
    <source>
        <dbReference type="SAM" id="Phobius"/>
    </source>
</evidence>
<evidence type="ECO:0000256" key="1">
    <source>
        <dbReference type="ARBA" id="ARBA00004651"/>
    </source>
</evidence>
<dbReference type="GO" id="GO:0016682">
    <property type="term" value="F:oxidoreductase activity, acting on diphenols and related substances as donors, oxygen as acceptor"/>
    <property type="evidence" value="ECO:0007669"/>
    <property type="project" value="TreeGrafter"/>
</dbReference>
<sequence length="379" mass="42379">MINTNYLLATNNKQKATSNEQLTTNHQPPTISIPLDGTNKLMESLEYFLPQVWFTILALFLFLYVMLDGFDLGVGILSITSSTEERRGMLMTSLNNVWDANETWLVLMGGALFGAFPLAYGTILQALYIPVMVMIFGLIFRAVAFEFREHANNKIFWNLAFAGGSFAAALGQGFALGAILQGIAVDEAGQFIGGTWDWLTLRSLLTALTLIQGYVLIGSTYLIMKTEGELQNTHYLTAKISAVTTFIGAVYLTITTPIFYESARTRLFSEPLVFIFAFIPLLGTLIISLLWRSITLKKERQPFVWTLLLFFLSFFGLGLVVFPYIIPTEITIYQAAASPSSLVFMIIFIGFLIPIMLAYNIYQYVVFRGKVVSASENEY</sequence>
<dbReference type="GO" id="GO:0019646">
    <property type="term" value="P:aerobic electron transport chain"/>
    <property type="evidence" value="ECO:0007669"/>
    <property type="project" value="TreeGrafter"/>
</dbReference>
<reference evidence="8 9" key="1">
    <citation type="submission" date="2019-01" db="EMBL/GenBank/DDBJ databases">
        <authorList>
            <person name="Brito A."/>
        </authorList>
    </citation>
    <scope>NUCLEOTIDE SEQUENCE [LARGE SCALE GENOMIC DNA]</scope>
    <source>
        <strain evidence="8">1</strain>
    </source>
</reference>
<feature type="transmembrane region" description="Helical" evidence="7">
    <location>
        <begin position="52"/>
        <end position="79"/>
    </location>
</feature>
<keyword evidence="5 7" id="KW-1133">Transmembrane helix</keyword>
<keyword evidence="4 7" id="KW-0812">Transmembrane</keyword>
<gene>
    <name evidence="8" type="primary">cydB</name>
    <name evidence="8" type="ORF">H1P_2360004</name>
</gene>
<evidence type="ECO:0000256" key="4">
    <source>
        <dbReference type="ARBA" id="ARBA00022692"/>
    </source>
</evidence>
<feature type="transmembrane region" description="Helical" evidence="7">
    <location>
        <begin position="272"/>
        <end position="291"/>
    </location>
</feature>
<dbReference type="GO" id="GO:0009055">
    <property type="term" value="F:electron transfer activity"/>
    <property type="evidence" value="ECO:0007669"/>
    <property type="project" value="TreeGrafter"/>
</dbReference>
<proteinExistence type="inferred from homology"/>
<dbReference type="AlphaFoldDB" id="A0A563VRK8"/>
<dbReference type="Pfam" id="PF02322">
    <property type="entry name" value="Cyt_bd_oxida_II"/>
    <property type="match status" value="1"/>
</dbReference>
<dbReference type="EMBL" id="CAACVJ010000153">
    <property type="protein sequence ID" value="VEP14054.1"/>
    <property type="molecule type" value="Genomic_DNA"/>
</dbReference>
<feature type="transmembrane region" description="Helical" evidence="7">
    <location>
        <begin position="236"/>
        <end position="260"/>
    </location>
</feature>
<evidence type="ECO:0000313" key="9">
    <source>
        <dbReference type="Proteomes" id="UP000320055"/>
    </source>
</evidence>
<feature type="transmembrane region" description="Helical" evidence="7">
    <location>
        <begin position="126"/>
        <end position="144"/>
    </location>
</feature>
<evidence type="ECO:0000256" key="5">
    <source>
        <dbReference type="ARBA" id="ARBA00022989"/>
    </source>
</evidence>
<comment type="subcellular location">
    <subcellularLocation>
        <location evidence="1">Cell membrane</location>
        <topology evidence="1">Multi-pass membrane protein</topology>
    </subcellularLocation>
</comment>
<dbReference type="InterPro" id="IPR003317">
    <property type="entry name" value="Cyt-d_oxidase_su2"/>
</dbReference>
<protein>
    <submittedName>
        <fullName evidence="8">Cytochrome D ubiquinol oxidase chain II</fullName>
    </submittedName>
</protein>
<dbReference type="Proteomes" id="UP000320055">
    <property type="component" value="Unassembled WGS sequence"/>
</dbReference>
<comment type="similarity">
    <text evidence="2">Belongs to the cytochrome ubiquinol oxidase subunit 2 family.</text>
</comment>
<name>A0A563VRK8_9CYAN</name>
<evidence type="ECO:0000313" key="8">
    <source>
        <dbReference type="EMBL" id="VEP14054.1"/>
    </source>
</evidence>
<dbReference type="GO" id="GO:0070069">
    <property type="term" value="C:cytochrome complex"/>
    <property type="evidence" value="ECO:0007669"/>
    <property type="project" value="TreeGrafter"/>
</dbReference>